<feature type="region of interest" description="Disordered" evidence="1">
    <location>
        <begin position="106"/>
        <end position="128"/>
    </location>
</feature>
<dbReference type="OrthoDB" id="26730at2759"/>
<reference evidence="2 3" key="1">
    <citation type="journal article" date="2013" name="Genome Biol.">
        <title>Genome of Acanthamoeba castellanii highlights extensive lateral gene transfer and early evolution of tyrosine kinase signaling.</title>
        <authorList>
            <person name="Clarke M."/>
            <person name="Lohan A.J."/>
            <person name="Liu B."/>
            <person name="Lagkouvardos I."/>
            <person name="Roy S."/>
            <person name="Zafar N."/>
            <person name="Bertelli C."/>
            <person name="Schilde C."/>
            <person name="Kianianmomeni A."/>
            <person name="Burglin T.R."/>
            <person name="Frech C."/>
            <person name="Turcotte B."/>
            <person name="Kopec K.O."/>
            <person name="Synnott J.M."/>
            <person name="Choo C."/>
            <person name="Paponov I."/>
            <person name="Finkler A."/>
            <person name="Soon Heng Tan C."/>
            <person name="Hutchins A.P."/>
            <person name="Weinmeier T."/>
            <person name="Rattei T."/>
            <person name="Chu J.S."/>
            <person name="Gimenez G."/>
            <person name="Irimia M."/>
            <person name="Rigden D.J."/>
            <person name="Fitzpatrick D.A."/>
            <person name="Lorenzo-Morales J."/>
            <person name="Bateman A."/>
            <person name="Chiu C.H."/>
            <person name="Tang P."/>
            <person name="Hegemann P."/>
            <person name="Fromm H."/>
            <person name="Raoult D."/>
            <person name="Greub G."/>
            <person name="Miranda-Saavedra D."/>
            <person name="Chen N."/>
            <person name="Nash P."/>
            <person name="Ginger M.L."/>
            <person name="Horn M."/>
            <person name="Schaap P."/>
            <person name="Caler L."/>
            <person name="Loftus B."/>
        </authorList>
    </citation>
    <scope>NUCLEOTIDE SEQUENCE [LARGE SCALE GENOMIC DNA]</scope>
    <source>
        <strain evidence="2 3">Neff</strain>
    </source>
</reference>
<accession>L8HBL6</accession>
<gene>
    <name evidence="2" type="ORF">ACA1_324050</name>
</gene>
<sequence>MINFAAKKSREMLASYLSPIVEGYAKKYLSNVPDLQLSLWGGDIVLQNIAVRVQALEEELKRMALPITLQSGFIRELRVHIPWTALTSESVEVWINSIEIVASAAEREPVSEDPTRPTEVPKKKDEEGEGEEGWIKSLVRKIKHNVIVHVKDLNITYIDSDASVIASASCQEISCYPTDGNWLKAFLDVTPQSEIRRACKVDGFSLSMDAYTKPGKIGTLYKPVVEDLDLDVRIFLSQLEQKFAEGPPAKGNEVGDGSEVRSVRQQRIDIHTGNLPVFLHLDQYRQLLGIIDNYKQRAAAAKRSPEKPNEALASPAVTAKSISASADPQGPAGAQGENKGWLSWAWDIMVEEDPLEESEKERRANSPPTEIQISLFAAMARLSLSNVPPLPPTSPPLSPATESNGGDKEDFRPDEGDRPRLDVDDEGNEKRRNSLAATVPPRKIFSFDEFGCFDVEGFAVGISLFKNFDQSKPPVFDVGVHGLNYRTKHRPLVSCRSEQDGVFSHMPHSLFWNAEEMQPELNDASVWSILNAVAFSFGRKPLAKHLSELVVGIPHFQPPLFMHLDFAFSPLSVTYDEEALKSLINFFVPPRRERAVSTALDDDTPSDVAEFLRRLWLSSPPMGLHEENDGEPSMVVSCDTLRFSNADSFPSVQHFAVPPTFNTNEIYNGFLLQTEGLTTQLLVSPVSGKFLFNKSFLGDLHSLLTQNKKPAKQFLISNSSPFTIKLTKPQIELIKTLVLSSEPSAAKHLATALDPTEPSIELSLGLIDFGYSPYSLSGLPPAIDLRFSFAHVTGWGYPVVPGAAPSDSPLLLLTTVPNREEGKAAADAFDLSLRLPPSTEKVTVGDEAGDSHVRLHTSGLSLVYCHIVHDWISWLAATFISKSSKPDEQEGHALATRLTTEPVVISATCPEDGFFFRYSALQRARQSLAKKLDVGVHNLHLAVSSIWHDENLADDPAVVSIHLPQLSLTSSAPATPEAPTIWRLRLTDANVHTISSLSASLFPTFARHFPTMPSPAHHRLLSGFSISGSLLLHAGDSPAACPSKVDLKSEIDGGEVKLSADSLATCRYLFASLKCSLLSLRRPKSPVTMSKESGLDDELVEYPPPTNTVMSLSVALVVGPPTAHLVYIADLQRLEVSMLSAPDHFKYGTINQIVPLSQVGVAPRSGH</sequence>
<dbReference type="RefSeq" id="XP_004350027.1">
    <property type="nucleotide sequence ID" value="XM_004349977.1"/>
</dbReference>
<feature type="compositionally biased region" description="Basic and acidic residues" evidence="1">
    <location>
        <begin position="405"/>
        <end position="432"/>
    </location>
</feature>
<dbReference type="Proteomes" id="UP000011083">
    <property type="component" value="Unassembled WGS sequence"/>
</dbReference>
<dbReference type="PANTHER" id="PTHR12517:SF0">
    <property type="entry name" value="INTERMEMBRANE LIPID TRANSFER PROTEIN VPS13B"/>
    <property type="match status" value="1"/>
</dbReference>
<dbReference type="KEGG" id="acan:ACA1_324050"/>
<dbReference type="EMBL" id="KB007878">
    <property type="protein sequence ID" value="ELR22622.1"/>
    <property type="molecule type" value="Genomic_DNA"/>
</dbReference>
<feature type="compositionally biased region" description="Pro residues" evidence="1">
    <location>
        <begin position="388"/>
        <end position="398"/>
    </location>
</feature>
<evidence type="ECO:0008006" key="4">
    <source>
        <dbReference type="Google" id="ProtNLM"/>
    </source>
</evidence>
<dbReference type="VEuPathDB" id="AmoebaDB:ACA1_324050"/>
<feature type="region of interest" description="Disordered" evidence="1">
    <location>
        <begin position="301"/>
        <end position="338"/>
    </location>
</feature>
<protein>
    <recommendedName>
        <fullName evidence="4">Chorein N-terminal domain-containing protein</fullName>
    </recommendedName>
</protein>
<keyword evidence="3" id="KW-1185">Reference proteome</keyword>
<name>L8HBL6_ACACF</name>
<dbReference type="GeneID" id="14923569"/>
<dbReference type="InterPro" id="IPR039782">
    <property type="entry name" value="VPS13B"/>
</dbReference>
<organism evidence="2 3">
    <name type="scientific">Acanthamoeba castellanii (strain ATCC 30010 / Neff)</name>
    <dbReference type="NCBI Taxonomy" id="1257118"/>
    <lineage>
        <taxon>Eukaryota</taxon>
        <taxon>Amoebozoa</taxon>
        <taxon>Discosea</taxon>
        <taxon>Longamoebia</taxon>
        <taxon>Centramoebida</taxon>
        <taxon>Acanthamoebidae</taxon>
        <taxon>Acanthamoeba</taxon>
    </lineage>
</organism>
<evidence type="ECO:0000313" key="3">
    <source>
        <dbReference type="Proteomes" id="UP000011083"/>
    </source>
</evidence>
<evidence type="ECO:0000256" key="1">
    <source>
        <dbReference type="SAM" id="MobiDB-lite"/>
    </source>
</evidence>
<evidence type="ECO:0000313" key="2">
    <source>
        <dbReference type="EMBL" id="ELR22622.1"/>
    </source>
</evidence>
<dbReference type="PANTHER" id="PTHR12517">
    <property type="entry name" value="VACUOLAR PROTEIN SORTING-ASSOCIATED PROTEIN 13B"/>
    <property type="match status" value="1"/>
</dbReference>
<dbReference type="AlphaFoldDB" id="L8HBL6"/>
<proteinExistence type="predicted"/>
<feature type="region of interest" description="Disordered" evidence="1">
    <location>
        <begin position="386"/>
        <end position="434"/>
    </location>
</feature>
<feature type="compositionally biased region" description="Basic and acidic residues" evidence="1">
    <location>
        <begin position="106"/>
        <end position="126"/>
    </location>
</feature>